<dbReference type="Proteomes" id="UP000695022">
    <property type="component" value="Unplaced"/>
</dbReference>
<feature type="compositionally biased region" description="Basic and acidic residues" evidence="1">
    <location>
        <begin position="81"/>
        <end position="99"/>
    </location>
</feature>
<sequence length="117" mass="13275">MEERAPALSNEGRMHQEMYELKGLRPDTEYDVMIVAENKYGSYRESEETSVWTFRTQAEGVEVPTPEPETYWPEPEPESEGDSKPEQVQTEDKSGAERTRCVGVAMAIVMLLATMVV</sequence>
<dbReference type="Pfam" id="PF00041">
    <property type="entry name" value="fn3"/>
    <property type="match status" value="1"/>
</dbReference>
<name>A0ABM1EMQ9_PRICU</name>
<proteinExistence type="predicted"/>
<dbReference type="SUPFAM" id="SSF49265">
    <property type="entry name" value="Fibronectin type III"/>
    <property type="match status" value="1"/>
</dbReference>
<dbReference type="RefSeq" id="XP_014673480.1">
    <property type="nucleotide sequence ID" value="XM_014817994.1"/>
</dbReference>
<keyword evidence="3" id="KW-1185">Reference proteome</keyword>
<organism evidence="3 4">
    <name type="scientific">Priapulus caudatus</name>
    <name type="common">Priapulid worm</name>
    <dbReference type="NCBI Taxonomy" id="37621"/>
    <lineage>
        <taxon>Eukaryota</taxon>
        <taxon>Metazoa</taxon>
        <taxon>Ecdysozoa</taxon>
        <taxon>Scalidophora</taxon>
        <taxon>Priapulida</taxon>
        <taxon>Priapulimorpha</taxon>
        <taxon>Priapulimorphida</taxon>
        <taxon>Priapulidae</taxon>
        <taxon>Priapulus</taxon>
    </lineage>
</organism>
<protein>
    <submittedName>
        <fullName evidence="4">Uncharacterized protein LOC106813773</fullName>
    </submittedName>
</protein>
<evidence type="ECO:0000256" key="1">
    <source>
        <dbReference type="SAM" id="MobiDB-lite"/>
    </source>
</evidence>
<dbReference type="InterPro" id="IPR013783">
    <property type="entry name" value="Ig-like_fold"/>
</dbReference>
<dbReference type="PROSITE" id="PS50853">
    <property type="entry name" value="FN3"/>
    <property type="match status" value="1"/>
</dbReference>
<dbReference type="InterPro" id="IPR003961">
    <property type="entry name" value="FN3_dom"/>
</dbReference>
<gene>
    <name evidence="4" type="primary">LOC106813773</name>
</gene>
<dbReference type="InterPro" id="IPR036116">
    <property type="entry name" value="FN3_sf"/>
</dbReference>
<feature type="region of interest" description="Disordered" evidence="1">
    <location>
        <begin position="57"/>
        <end position="99"/>
    </location>
</feature>
<accession>A0ABM1EMQ9</accession>
<dbReference type="CDD" id="cd00063">
    <property type="entry name" value="FN3"/>
    <property type="match status" value="1"/>
</dbReference>
<evidence type="ECO:0000259" key="2">
    <source>
        <dbReference type="PROSITE" id="PS50853"/>
    </source>
</evidence>
<reference evidence="4" key="1">
    <citation type="submission" date="2025-08" db="UniProtKB">
        <authorList>
            <consortium name="RefSeq"/>
        </authorList>
    </citation>
    <scope>IDENTIFICATION</scope>
</reference>
<dbReference type="GeneID" id="106813773"/>
<feature type="domain" description="Fibronectin type-III" evidence="2">
    <location>
        <begin position="1"/>
        <end position="59"/>
    </location>
</feature>
<evidence type="ECO:0000313" key="3">
    <source>
        <dbReference type="Proteomes" id="UP000695022"/>
    </source>
</evidence>
<feature type="compositionally biased region" description="Low complexity" evidence="1">
    <location>
        <begin position="59"/>
        <end position="73"/>
    </location>
</feature>
<evidence type="ECO:0000313" key="4">
    <source>
        <dbReference type="RefSeq" id="XP_014673480.1"/>
    </source>
</evidence>
<dbReference type="Gene3D" id="2.60.40.10">
    <property type="entry name" value="Immunoglobulins"/>
    <property type="match status" value="1"/>
</dbReference>